<evidence type="ECO:0000313" key="2">
    <source>
        <dbReference type="Proteomes" id="UP000829398"/>
    </source>
</evidence>
<sequence length="448" mass="51538">MHGWAMTSLPHCLQQTWSVYVIFSVEIKSCDSWNLMFYCNLASVNLFTIKIWCEIAFSFLSCNTLSSALTDIASSMLMPEDVRLEILSRLPVKSLMRLRCVCKSWYALIENPKFISKHLENFNDENAHLMISYQVYDDNGPNSVTSLFKDKTLADLSYENIHRPISRELLGPYDGIFCLCDGGLITLWNPATKECRTLPNYKKNLPALATFLKRNAIFGLCDASGDYKVVFICKLWNEKIQDAYEHAHVAVYTSSTDSWRVSKGNIKWIPYVFESYYNNANLNGVFYWFVSRAGDFHSKLILLFRISDEEFQEIQRPCIPYTPFESLAPLNGSIALLHLDESNQYIEIWVMNEMNWIQQFAIGPFLGVKSPCGFWKNNAVLMESNNGKLLLYDLVVQEVRDLGRFSSGELGAVILIYCYKESLIRLKGEEEDSLSDSFDIPWHIMGEY</sequence>
<protein>
    <submittedName>
        <fullName evidence="1">F-box protein CPR1</fullName>
    </submittedName>
</protein>
<keyword evidence="2" id="KW-1185">Reference proteome</keyword>
<dbReference type="Proteomes" id="UP000829398">
    <property type="component" value="Chromosome 7"/>
</dbReference>
<accession>A0ACB8J0B5</accession>
<evidence type="ECO:0000313" key="1">
    <source>
        <dbReference type="EMBL" id="KAH9710989.1"/>
    </source>
</evidence>
<dbReference type="EMBL" id="CM039176">
    <property type="protein sequence ID" value="KAH9710989.1"/>
    <property type="molecule type" value="Genomic_DNA"/>
</dbReference>
<comment type="caution">
    <text evidence="1">The sequence shown here is derived from an EMBL/GenBank/DDBJ whole genome shotgun (WGS) entry which is preliminary data.</text>
</comment>
<name>A0ACB8J0B5_CITSI</name>
<proteinExistence type="predicted"/>
<gene>
    <name evidence="1" type="ORF">KPL71_019608</name>
</gene>
<organism evidence="1 2">
    <name type="scientific">Citrus sinensis</name>
    <name type="common">Sweet orange</name>
    <name type="synonym">Citrus aurantium var. sinensis</name>
    <dbReference type="NCBI Taxonomy" id="2711"/>
    <lineage>
        <taxon>Eukaryota</taxon>
        <taxon>Viridiplantae</taxon>
        <taxon>Streptophyta</taxon>
        <taxon>Embryophyta</taxon>
        <taxon>Tracheophyta</taxon>
        <taxon>Spermatophyta</taxon>
        <taxon>Magnoliopsida</taxon>
        <taxon>eudicotyledons</taxon>
        <taxon>Gunneridae</taxon>
        <taxon>Pentapetalae</taxon>
        <taxon>rosids</taxon>
        <taxon>malvids</taxon>
        <taxon>Sapindales</taxon>
        <taxon>Rutaceae</taxon>
        <taxon>Aurantioideae</taxon>
        <taxon>Citrus</taxon>
    </lineage>
</organism>
<reference evidence="2" key="1">
    <citation type="journal article" date="2023" name="Hortic. Res.">
        <title>A chromosome-level phased genome enabling allele-level studies in sweet orange: a case study on citrus Huanglongbing tolerance.</title>
        <authorList>
            <person name="Wu B."/>
            <person name="Yu Q."/>
            <person name="Deng Z."/>
            <person name="Duan Y."/>
            <person name="Luo F."/>
            <person name="Gmitter F. Jr."/>
        </authorList>
    </citation>
    <scope>NUCLEOTIDE SEQUENCE [LARGE SCALE GENOMIC DNA]</scope>
    <source>
        <strain evidence="2">cv. Valencia</strain>
    </source>
</reference>